<sequence>MMHCKTKAQELNGALRAAIAAKNPAELTRLLKSIREDLQWAYVFNEAVILAETVMLVGEAFPSDEGIRTLVEMVKKTLTSMILPLEKISQEWWTEPAQPASPSITLIFRDTTSSFQPLRVNDNWDTIPVETNLDEDFRIAFLRFRVRANKRHRHPLLPSLDFDIVVPSQVLEGVASESETTLLSSENAGKHSVRSMLDQLKLDTARVEFTISYVRSDHRNILSKKTPAQSTPPWRRLLPDWFITTPSSWISPIPPSAFSTSVSDTPEPTTPAYKFTNYYPVPLLKYTGTGKDILPDISSPPIVASHIYVPLDTHVSPYGTNTLLAGELSNDLAQLVPDEDRLPFPLADEQAQSLLGRVVQYSIVPLQSHTERPKKKARSQVLTEFVTAVWGYDPSTRMLHCLHPAGFLSTSFIIDVSKTGSHSISAPSTTDAYGVGTKFAHWIGLVSIPEDKLARARRDKNERATSAGQDPIVSPEIQPVPDPLLVIKTLEALVGEMNSSDDARVFKVAESTDILMLGDVQLSKDGLDFELSITSLKPGRWHVSEVSETEVLLTWIDPISEQHVHSQGERHAAVQTNEWEELGSFSVDGGVAGAFLASAFEDGGALHGVGGDVDSAVMLETLMDHLLDSDSRVLAVPGGAVFSGDDGGYRVEGRRDADGSGELVAIKVR</sequence>
<proteinExistence type="predicted"/>
<accession>J4I957</accession>
<name>J4I957_9APHY</name>
<gene>
    <name evidence="2" type="ORF">FIBRA_02617</name>
</gene>
<evidence type="ECO:0000256" key="1">
    <source>
        <dbReference type="SAM" id="MobiDB-lite"/>
    </source>
</evidence>
<dbReference type="AlphaFoldDB" id="J4I957"/>
<dbReference type="OrthoDB" id="3356389at2759"/>
<reference evidence="2 3" key="1">
    <citation type="journal article" date="2012" name="Appl. Environ. Microbiol.">
        <title>Short-read sequencing for genomic analysis of the brown rot fungus Fibroporia radiculosa.</title>
        <authorList>
            <person name="Tang J.D."/>
            <person name="Perkins A.D."/>
            <person name="Sonstegard T.S."/>
            <person name="Schroeder S.G."/>
            <person name="Burgess S.C."/>
            <person name="Diehl S.V."/>
        </authorList>
    </citation>
    <scope>NUCLEOTIDE SEQUENCE [LARGE SCALE GENOMIC DNA]</scope>
    <source>
        <strain evidence="2 3">TFFH 294</strain>
    </source>
</reference>
<dbReference type="InParanoid" id="J4I957"/>
<dbReference type="GeneID" id="24095492"/>
<dbReference type="RefSeq" id="XP_012179864.1">
    <property type="nucleotide sequence ID" value="XM_012324474.1"/>
</dbReference>
<dbReference type="HOGENOM" id="CLU_410510_0_0_1"/>
<evidence type="ECO:0000313" key="3">
    <source>
        <dbReference type="Proteomes" id="UP000006352"/>
    </source>
</evidence>
<keyword evidence="3" id="KW-1185">Reference proteome</keyword>
<dbReference type="Proteomes" id="UP000006352">
    <property type="component" value="Unassembled WGS sequence"/>
</dbReference>
<evidence type="ECO:0000313" key="2">
    <source>
        <dbReference type="EMBL" id="CCM00581.1"/>
    </source>
</evidence>
<organism evidence="2 3">
    <name type="scientific">Fibroporia radiculosa</name>
    <dbReference type="NCBI Taxonomy" id="599839"/>
    <lineage>
        <taxon>Eukaryota</taxon>
        <taxon>Fungi</taxon>
        <taxon>Dikarya</taxon>
        <taxon>Basidiomycota</taxon>
        <taxon>Agaricomycotina</taxon>
        <taxon>Agaricomycetes</taxon>
        <taxon>Polyporales</taxon>
        <taxon>Fibroporiaceae</taxon>
        <taxon>Fibroporia</taxon>
    </lineage>
</organism>
<protein>
    <recommendedName>
        <fullName evidence="4">Mediator of RNA polymerase II transcription subunit 1</fullName>
    </recommendedName>
</protein>
<evidence type="ECO:0008006" key="4">
    <source>
        <dbReference type="Google" id="ProtNLM"/>
    </source>
</evidence>
<feature type="region of interest" description="Disordered" evidence="1">
    <location>
        <begin position="456"/>
        <end position="475"/>
    </location>
</feature>
<dbReference type="EMBL" id="HE796992">
    <property type="protein sequence ID" value="CCM00581.1"/>
    <property type="molecule type" value="Genomic_DNA"/>
</dbReference>